<proteinExistence type="inferred from homology"/>
<dbReference type="GO" id="GO:0005840">
    <property type="term" value="C:ribosome"/>
    <property type="evidence" value="ECO:0007669"/>
    <property type="project" value="UniProtKB-KW"/>
</dbReference>
<evidence type="ECO:0000256" key="3">
    <source>
        <dbReference type="ARBA" id="ARBA00023274"/>
    </source>
</evidence>
<evidence type="ECO:0000256" key="4">
    <source>
        <dbReference type="ARBA" id="ARBA00035422"/>
    </source>
</evidence>
<dbReference type="Gene3D" id="3.30.1490.10">
    <property type="match status" value="1"/>
</dbReference>
<keyword evidence="7" id="KW-1185">Reference proteome</keyword>
<dbReference type="InterPro" id="IPR035987">
    <property type="entry name" value="Ribosomal_uS8_sf"/>
</dbReference>
<evidence type="ECO:0000256" key="2">
    <source>
        <dbReference type="ARBA" id="ARBA00022980"/>
    </source>
</evidence>
<evidence type="ECO:0000313" key="6">
    <source>
        <dbReference type="EMBL" id="ELK34302.1"/>
    </source>
</evidence>
<dbReference type="GO" id="GO:1990904">
    <property type="term" value="C:ribonucleoprotein complex"/>
    <property type="evidence" value="ECO:0007669"/>
    <property type="project" value="UniProtKB-KW"/>
</dbReference>
<dbReference type="Gene3D" id="3.30.1370.30">
    <property type="match status" value="1"/>
</dbReference>
<dbReference type="EMBL" id="KB103228">
    <property type="protein sequence ID" value="ELK34302.1"/>
    <property type="molecule type" value="Genomic_DNA"/>
</dbReference>
<reference evidence="7" key="1">
    <citation type="journal article" date="2013" name="Science">
        <title>Comparative analysis of bat genomes provides insight into the evolution of flight and immunity.</title>
        <authorList>
            <person name="Zhang G."/>
            <person name="Cowled C."/>
            <person name="Shi Z."/>
            <person name="Huang Z."/>
            <person name="Bishop-Lilly K.A."/>
            <person name="Fang X."/>
            <person name="Wynne J.W."/>
            <person name="Xiong Z."/>
            <person name="Baker M.L."/>
            <person name="Zhao W."/>
            <person name="Tachedjian M."/>
            <person name="Zhu Y."/>
            <person name="Zhou P."/>
            <person name="Jiang X."/>
            <person name="Ng J."/>
            <person name="Yang L."/>
            <person name="Wu L."/>
            <person name="Xiao J."/>
            <person name="Feng Y."/>
            <person name="Chen Y."/>
            <person name="Sun X."/>
            <person name="Zhang Y."/>
            <person name="Marsh G.A."/>
            <person name="Crameri G."/>
            <person name="Broder C.C."/>
            <person name="Frey K.G."/>
            <person name="Wang L.F."/>
            <person name="Wang J."/>
        </authorList>
    </citation>
    <scope>NUCLEOTIDE SEQUENCE [LARGE SCALE GENOMIC DNA]</scope>
</reference>
<keyword evidence="2 6" id="KW-0689">Ribosomal protein</keyword>
<protein>
    <recommendedName>
        <fullName evidence="4">40S ribosomal protein S15a</fullName>
    </recommendedName>
</protein>
<evidence type="ECO:0000256" key="5">
    <source>
        <dbReference type="SAM" id="MobiDB-lite"/>
    </source>
</evidence>
<dbReference type="SUPFAM" id="SSF56047">
    <property type="entry name" value="Ribosomal protein S8"/>
    <property type="match status" value="1"/>
</dbReference>
<name>L5M7I8_MYODS</name>
<evidence type="ECO:0000313" key="7">
    <source>
        <dbReference type="Proteomes" id="UP000010556"/>
    </source>
</evidence>
<evidence type="ECO:0000256" key="1">
    <source>
        <dbReference type="ARBA" id="ARBA00006471"/>
    </source>
</evidence>
<comment type="similarity">
    <text evidence="1">Belongs to the universal ribosomal protein uS8 family.</text>
</comment>
<accession>L5M7I8</accession>
<keyword evidence="3" id="KW-0687">Ribonucleoprotein</keyword>
<sequence>MNGLADARESVNNTHTKEMRRRPSSSQAGLRSHHLFLTVMMKQGYIASLKSSLDHRAGEICVTLTSTLRKVWVNQVWSPRLDVQVKDLEKLQNHLLPSGLFGVIVLMDAFAGTMMNAHRRSFSGDVIHTYEVSQCRREGERAKPGSAVCQLLLSLCQGTGRGGTNPLAST</sequence>
<dbReference type="Proteomes" id="UP000010556">
    <property type="component" value="Unassembled WGS sequence"/>
</dbReference>
<dbReference type="GO" id="GO:0003735">
    <property type="term" value="F:structural constituent of ribosome"/>
    <property type="evidence" value="ECO:0007669"/>
    <property type="project" value="InterPro"/>
</dbReference>
<dbReference type="GO" id="GO:0006412">
    <property type="term" value="P:translation"/>
    <property type="evidence" value="ECO:0007669"/>
    <property type="project" value="InterPro"/>
</dbReference>
<dbReference type="PANTHER" id="PTHR11758">
    <property type="entry name" value="40S RIBOSOMAL PROTEIN S15A"/>
    <property type="match status" value="1"/>
</dbReference>
<feature type="region of interest" description="Disordered" evidence="5">
    <location>
        <begin position="1"/>
        <end position="29"/>
    </location>
</feature>
<dbReference type="InterPro" id="IPR000630">
    <property type="entry name" value="Ribosomal_uS8"/>
</dbReference>
<dbReference type="AlphaFoldDB" id="L5M7I8"/>
<gene>
    <name evidence="6" type="ORF">MDA_GLEAN10011050</name>
</gene>
<organism evidence="6 7">
    <name type="scientific">Myotis davidii</name>
    <name type="common">David's myotis</name>
    <dbReference type="NCBI Taxonomy" id="225400"/>
    <lineage>
        <taxon>Eukaryota</taxon>
        <taxon>Metazoa</taxon>
        <taxon>Chordata</taxon>
        <taxon>Craniata</taxon>
        <taxon>Vertebrata</taxon>
        <taxon>Euteleostomi</taxon>
        <taxon>Mammalia</taxon>
        <taxon>Eutheria</taxon>
        <taxon>Laurasiatheria</taxon>
        <taxon>Chiroptera</taxon>
        <taxon>Yangochiroptera</taxon>
        <taxon>Vespertilionidae</taxon>
        <taxon>Myotis</taxon>
    </lineage>
</organism>